<accession>A0AAD6RAI4</accession>
<keyword evidence="2" id="KW-1185">Reference proteome</keyword>
<sequence>MCQLILCQNGQLQYLLLTMISWLPFHKNLETQPSS</sequence>
<reference evidence="1" key="1">
    <citation type="journal article" date="2023" name="Mol. Ecol. Resour.">
        <title>Chromosome-level genome assembly of a triploid poplar Populus alba 'Berolinensis'.</title>
        <authorList>
            <person name="Chen S."/>
            <person name="Yu Y."/>
            <person name="Wang X."/>
            <person name="Wang S."/>
            <person name="Zhang T."/>
            <person name="Zhou Y."/>
            <person name="He R."/>
            <person name="Meng N."/>
            <person name="Wang Y."/>
            <person name="Liu W."/>
            <person name="Liu Z."/>
            <person name="Liu J."/>
            <person name="Guo Q."/>
            <person name="Huang H."/>
            <person name="Sederoff R.R."/>
            <person name="Wang G."/>
            <person name="Qu G."/>
            <person name="Chen S."/>
        </authorList>
    </citation>
    <scope>NUCLEOTIDE SEQUENCE</scope>
    <source>
        <strain evidence="1">SC-2020</strain>
    </source>
</reference>
<name>A0AAD6RAI4_9ROSI</name>
<organism evidence="1 2">
    <name type="scientific">Populus alba x Populus x berolinensis</name>
    <dbReference type="NCBI Taxonomy" id="444605"/>
    <lineage>
        <taxon>Eukaryota</taxon>
        <taxon>Viridiplantae</taxon>
        <taxon>Streptophyta</taxon>
        <taxon>Embryophyta</taxon>
        <taxon>Tracheophyta</taxon>
        <taxon>Spermatophyta</taxon>
        <taxon>Magnoliopsida</taxon>
        <taxon>eudicotyledons</taxon>
        <taxon>Gunneridae</taxon>
        <taxon>Pentapetalae</taxon>
        <taxon>rosids</taxon>
        <taxon>fabids</taxon>
        <taxon>Malpighiales</taxon>
        <taxon>Salicaceae</taxon>
        <taxon>Saliceae</taxon>
        <taxon>Populus</taxon>
    </lineage>
</organism>
<dbReference type="AlphaFoldDB" id="A0AAD6RAI4"/>
<protein>
    <submittedName>
        <fullName evidence="1">Uncharacterized protein</fullName>
    </submittedName>
</protein>
<evidence type="ECO:0000313" key="1">
    <source>
        <dbReference type="EMBL" id="KAJ7005178.1"/>
    </source>
</evidence>
<comment type="caution">
    <text evidence="1">The sequence shown here is derived from an EMBL/GenBank/DDBJ whole genome shotgun (WGS) entry which is preliminary data.</text>
</comment>
<gene>
    <name evidence="1" type="ORF">NC653_009864</name>
</gene>
<evidence type="ECO:0000313" key="2">
    <source>
        <dbReference type="Proteomes" id="UP001164929"/>
    </source>
</evidence>
<dbReference type="Proteomes" id="UP001164929">
    <property type="component" value="Chromosome 3"/>
</dbReference>
<proteinExistence type="predicted"/>
<dbReference type="EMBL" id="JAQIZT010000003">
    <property type="protein sequence ID" value="KAJ7005178.1"/>
    <property type="molecule type" value="Genomic_DNA"/>
</dbReference>